<dbReference type="EMBL" id="CANL01000024">
    <property type="protein sequence ID" value="CCM63872.1"/>
    <property type="molecule type" value="Genomic_DNA"/>
</dbReference>
<name>R4Z5N4_9ACTN</name>
<reference evidence="2 3" key="1">
    <citation type="journal article" date="2013" name="ISME J.">
        <title>Metabolic model for the filamentous 'Candidatus Microthrix parvicella' based on genomic and metagenomic analyses.</title>
        <authorList>
            <person name="Jon McIlroy S."/>
            <person name="Kristiansen R."/>
            <person name="Albertsen M."/>
            <person name="Michael Karst S."/>
            <person name="Rossetti S."/>
            <person name="Lund Nielsen J."/>
            <person name="Tandoi V."/>
            <person name="James Seviour R."/>
            <person name="Nielsen P.H."/>
        </authorList>
    </citation>
    <scope>NUCLEOTIDE SEQUENCE [LARGE SCALE GENOMIC DNA]</scope>
    <source>
        <strain evidence="2 3">RN1</strain>
    </source>
</reference>
<accession>R4Z5N4</accession>
<sequence>MGGFSGSATTLGSVTSIDGTQTDAMKHALAEVAKRERLTANMRAFVDETVAESGPLTEEEMEHARSFFR</sequence>
<evidence type="ECO:0000256" key="1">
    <source>
        <dbReference type="SAM" id="MobiDB-lite"/>
    </source>
</evidence>
<keyword evidence="3" id="KW-1185">Reference proteome</keyword>
<protein>
    <submittedName>
        <fullName evidence="2">Uncharacterized protein</fullName>
    </submittedName>
</protein>
<dbReference type="Proteomes" id="UP000018291">
    <property type="component" value="Unassembled WGS sequence"/>
</dbReference>
<evidence type="ECO:0000313" key="2">
    <source>
        <dbReference type="EMBL" id="CCM63872.1"/>
    </source>
</evidence>
<gene>
    <name evidence="2" type="ORF">BN381_300019</name>
</gene>
<comment type="caution">
    <text evidence="2">The sequence shown here is derived from an EMBL/GenBank/DDBJ whole genome shotgun (WGS) entry which is preliminary data.</text>
</comment>
<dbReference type="STRING" id="1229780.BN381_300019"/>
<dbReference type="HOGENOM" id="CLU_2768169_0_0_11"/>
<proteinExistence type="predicted"/>
<dbReference type="AlphaFoldDB" id="R4Z5N4"/>
<feature type="region of interest" description="Disordered" evidence="1">
    <location>
        <begin position="1"/>
        <end position="20"/>
    </location>
</feature>
<evidence type="ECO:0000313" key="3">
    <source>
        <dbReference type="Proteomes" id="UP000018291"/>
    </source>
</evidence>
<organism evidence="2 3">
    <name type="scientific">Candidatus Neomicrothrix parvicella RN1</name>
    <dbReference type="NCBI Taxonomy" id="1229780"/>
    <lineage>
        <taxon>Bacteria</taxon>
        <taxon>Bacillati</taxon>
        <taxon>Actinomycetota</taxon>
        <taxon>Acidimicrobiia</taxon>
        <taxon>Acidimicrobiales</taxon>
        <taxon>Microthrixaceae</taxon>
        <taxon>Candidatus Neomicrothrix</taxon>
    </lineage>
</organism>